<comment type="similarity">
    <text evidence="6">Belongs to the histidinol dehydrogenase family.</text>
</comment>
<evidence type="ECO:0000313" key="9">
    <source>
        <dbReference type="Proteomes" id="UP000019666"/>
    </source>
</evidence>
<dbReference type="STRING" id="442562.Rumeso_01161"/>
<dbReference type="PRINTS" id="PR00083">
    <property type="entry name" value="HOLDHDRGNASE"/>
</dbReference>
<accession>A0A017HTY9</accession>
<dbReference type="Pfam" id="PF00815">
    <property type="entry name" value="Histidinol_dh"/>
    <property type="match status" value="1"/>
</dbReference>
<dbReference type="AlphaFoldDB" id="A0A017HTY9"/>
<protein>
    <recommendedName>
        <fullName evidence="5">Histidinol dehydrogenase homolog</fullName>
    </recommendedName>
</protein>
<dbReference type="GO" id="GO:0005829">
    <property type="term" value="C:cytosol"/>
    <property type="evidence" value="ECO:0007669"/>
    <property type="project" value="TreeGrafter"/>
</dbReference>
<reference evidence="8 9" key="1">
    <citation type="submission" date="2013-02" db="EMBL/GenBank/DDBJ databases">
        <authorList>
            <person name="Fiebig A."/>
            <person name="Goeker M."/>
            <person name="Klenk H.-P.P."/>
        </authorList>
    </citation>
    <scope>NUCLEOTIDE SEQUENCE [LARGE SCALE GENOMIC DNA]</scope>
    <source>
        <strain evidence="8 9">DSM 19309</strain>
    </source>
</reference>
<organism evidence="8 9">
    <name type="scientific">Rubellimicrobium mesophilum DSM 19309</name>
    <dbReference type="NCBI Taxonomy" id="442562"/>
    <lineage>
        <taxon>Bacteria</taxon>
        <taxon>Pseudomonadati</taxon>
        <taxon>Pseudomonadota</taxon>
        <taxon>Alphaproteobacteria</taxon>
        <taxon>Rhodobacterales</taxon>
        <taxon>Roseobacteraceae</taxon>
        <taxon>Rubellimicrobium</taxon>
    </lineage>
</organism>
<sequence>MGGGHGDHAPEARQARGGAGRGRRQGARDGRDGAGRHRRAGRRGGAGTVGEVRQLRPAELPALAVRDRCGDAEGLGPRHGRHPLRARADRALRRGATGLNARYRGRDVAGGDPGAPQHPRAVGGVLRARRQVPHGRLGAHERADGERGRGAAHRRLCAAGEGAPHPAIVAAMHLGGAHEIYVLGGMQAVGAMALGTETIKPVDMLVGPGNAYVAEAKRQLYGRVGIDLFAGPTETMLIADDTVDAELCATDLLGQAEHGYNSPACLITTSRRLAEGTMAEVERLLGVLPTAETASVSWRDYGDVILCDTDEEMLQVANDMAYEHVQVMTDRDDWFLENMTSYGALFLGPRANVANGDKVIGTNHTLPTRKAGRYTGGLWVGKFLKTHSYQRILTDEAAALVGEYGSRLCLLEGFVGHAEQCNIRVRRYGGRNVPYGAPALARDAAE</sequence>
<keyword evidence="3" id="KW-0862">Zinc</keyword>
<dbReference type="Gene3D" id="1.20.5.1300">
    <property type="match status" value="1"/>
</dbReference>
<dbReference type="NCBIfam" id="TIGR00069">
    <property type="entry name" value="hisD"/>
    <property type="match status" value="1"/>
</dbReference>
<dbReference type="PROSITE" id="PS00611">
    <property type="entry name" value="HISOL_DEHYDROGENASE"/>
    <property type="match status" value="1"/>
</dbReference>
<dbReference type="PANTHER" id="PTHR21256:SF14">
    <property type="entry name" value="HISTIDINOL DEHYDROGENASE"/>
    <property type="match status" value="1"/>
</dbReference>
<evidence type="ECO:0000256" key="3">
    <source>
        <dbReference type="ARBA" id="ARBA00022833"/>
    </source>
</evidence>
<feature type="region of interest" description="Disordered" evidence="7">
    <location>
        <begin position="71"/>
        <end position="150"/>
    </location>
</feature>
<dbReference type="InterPro" id="IPR016161">
    <property type="entry name" value="Ald_DH/histidinol_DH"/>
</dbReference>
<dbReference type="GO" id="GO:0000105">
    <property type="term" value="P:L-histidine biosynthetic process"/>
    <property type="evidence" value="ECO:0007669"/>
    <property type="project" value="TreeGrafter"/>
</dbReference>
<feature type="region of interest" description="Disordered" evidence="7">
    <location>
        <begin position="1"/>
        <end position="55"/>
    </location>
</feature>
<dbReference type="HOGENOM" id="CLU_613776_0_0_5"/>
<comment type="caution">
    <text evidence="8">The sequence shown here is derived from an EMBL/GenBank/DDBJ whole genome shotgun (WGS) entry which is preliminary data.</text>
</comment>
<gene>
    <name evidence="8" type="ORF">Rumeso_01161</name>
</gene>
<feature type="compositionally biased region" description="Basic and acidic residues" evidence="7">
    <location>
        <begin position="26"/>
        <end position="35"/>
    </location>
</feature>
<dbReference type="GO" id="GO:0046872">
    <property type="term" value="F:metal ion binding"/>
    <property type="evidence" value="ECO:0007669"/>
    <property type="project" value="UniProtKB-KW"/>
</dbReference>
<dbReference type="GO" id="GO:0004399">
    <property type="term" value="F:histidinol dehydrogenase activity"/>
    <property type="evidence" value="ECO:0007669"/>
    <property type="project" value="UniProtKB-ARBA"/>
</dbReference>
<proteinExistence type="inferred from homology"/>
<evidence type="ECO:0000313" key="8">
    <source>
        <dbReference type="EMBL" id="EYD77214.1"/>
    </source>
</evidence>
<comment type="cofactor">
    <cofactor evidence="1">
        <name>Zn(2+)</name>
        <dbReference type="ChEBI" id="CHEBI:29105"/>
    </cofactor>
</comment>
<evidence type="ECO:0000256" key="6">
    <source>
        <dbReference type="RuleBase" id="RU004175"/>
    </source>
</evidence>
<dbReference type="CDD" id="cd06572">
    <property type="entry name" value="Histidinol_dh"/>
    <property type="match status" value="1"/>
</dbReference>
<dbReference type="PANTHER" id="PTHR21256">
    <property type="entry name" value="HISTIDINOL DEHYDROGENASE HDH"/>
    <property type="match status" value="1"/>
</dbReference>
<dbReference type="FunFam" id="3.40.50.1980:FF:000001">
    <property type="entry name" value="Histidinol dehydrogenase"/>
    <property type="match status" value="1"/>
</dbReference>
<dbReference type="Gene3D" id="3.40.50.1980">
    <property type="entry name" value="Nitrogenase molybdenum iron protein domain"/>
    <property type="match status" value="2"/>
</dbReference>
<dbReference type="InterPro" id="IPR001692">
    <property type="entry name" value="Histidinol_DH_CS"/>
</dbReference>
<evidence type="ECO:0000256" key="4">
    <source>
        <dbReference type="ARBA" id="ARBA00023002"/>
    </source>
</evidence>
<dbReference type="InterPro" id="IPR012131">
    <property type="entry name" value="Hstdl_DH"/>
</dbReference>
<dbReference type="PATRIC" id="fig|442562.3.peg.1151"/>
<feature type="compositionally biased region" description="Basic and acidic residues" evidence="7">
    <location>
        <begin position="138"/>
        <end position="149"/>
    </location>
</feature>
<keyword evidence="9" id="KW-1185">Reference proteome</keyword>
<dbReference type="GO" id="GO:0051287">
    <property type="term" value="F:NAD binding"/>
    <property type="evidence" value="ECO:0007669"/>
    <property type="project" value="InterPro"/>
</dbReference>
<dbReference type="SUPFAM" id="SSF53720">
    <property type="entry name" value="ALDH-like"/>
    <property type="match status" value="1"/>
</dbReference>
<feature type="compositionally biased region" description="Basic and acidic residues" evidence="7">
    <location>
        <begin position="1"/>
        <end position="14"/>
    </location>
</feature>
<evidence type="ECO:0000256" key="2">
    <source>
        <dbReference type="ARBA" id="ARBA00022723"/>
    </source>
</evidence>
<evidence type="ECO:0000256" key="1">
    <source>
        <dbReference type="ARBA" id="ARBA00001947"/>
    </source>
</evidence>
<keyword evidence="4 8" id="KW-0560">Oxidoreductase</keyword>
<dbReference type="EMBL" id="AOSK01000032">
    <property type="protein sequence ID" value="EYD77214.1"/>
    <property type="molecule type" value="Genomic_DNA"/>
</dbReference>
<evidence type="ECO:0000256" key="5">
    <source>
        <dbReference type="ARBA" id="ARBA00072814"/>
    </source>
</evidence>
<dbReference type="Proteomes" id="UP000019666">
    <property type="component" value="Unassembled WGS sequence"/>
</dbReference>
<name>A0A017HTY9_9RHOB</name>
<keyword evidence="2" id="KW-0479">Metal-binding</keyword>
<evidence type="ECO:0000256" key="7">
    <source>
        <dbReference type="SAM" id="MobiDB-lite"/>
    </source>
</evidence>